<dbReference type="EMBL" id="MN739712">
    <property type="protein sequence ID" value="QHT22554.1"/>
    <property type="molecule type" value="Genomic_DNA"/>
</dbReference>
<organism evidence="2">
    <name type="scientific">viral metagenome</name>
    <dbReference type="NCBI Taxonomy" id="1070528"/>
    <lineage>
        <taxon>unclassified sequences</taxon>
        <taxon>metagenomes</taxon>
        <taxon>organismal metagenomes</taxon>
    </lineage>
</organism>
<evidence type="ECO:0000256" key="1">
    <source>
        <dbReference type="SAM" id="MobiDB-lite"/>
    </source>
</evidence>
<dbReference type="AlphaFoldDB" id="A0A6C0E0H8"/>
<proteinExistence type="predicted"/>
<protein>
    <submittedName>
        <fullName evidence="2">Uncharacterized protein</fullName>
    </submittedName>
</protein>
<sequence>MKKHKYTPTKTQNRYDSLSDKKENNRYNALSDKKENNRCNALSDKKEIKPLFDFNLYFKEQEKIKLQDIENEKQYKPPNSWINSLIPIVF</sequence>
<evidence type="ECO:0000313" key="2">
    <source>
        <dbReference type="EMBL" id="QHT22554.1"/>
    </source>
</evidence>
<name>A0A6C0E0H8_9ZZZZ</name>
<feature type="compositionally biased region" description="Basic and acidic residues" evidence="1">
    <location>
        <begin position="17"/>
        <end position="32"/>
    </location>
</feature>
<feature type="region of interest" description="Disordered" evidence="1">
    <location>
        <begin position="1"/>
        <end position="32"/>
    </location>
</feature>
<reference evidence="2" key="1">
    <citation type="journal article" date="2020" name="Nature">
        <title>Giant virus diversity and host interactions through global metagenomics.</title>
        <authorList>
            <person name="Schulz F."/>
            <person name="Roux S."/>
            <person name="Paez-Espino D."/>
            <person name="Jungbluth S."/>
            <person name="Walsh D.A."/>
            <person name="Denef V.J."/>
            <person name="McMahon K.D."/>
            <person name="Konstantinidis K.T."/>
            <person name="Eloe-Fadrosh E.A."/>
            <person name="Kyrpides N.C."/>
            <person name="Woyke T."/>
        </authorList>
    </citation>
    <scope>NUCLEOTIDE SEQUENCE</scope>
    <source>
        <strain evidence="2">GVMAG-M-3300023179-111</strain>
    </source>
</reference>
<accession>A0A6C0E0H8</accession>